<dbReference type="KEGG" id="lck:HN018_12855"/>
<gene>
    <name evidence="1" type="ORF">HN018_12855</name>
</gene>
<protein>
    <recommendedName>
        <fullName evidence="3">Chaperone modulatory protein CbpM</fullName>
    </recommendedName>
</protein>
<reference evidence="1 2" key="1">
    <citation type="journal article" date="2014" name="World J. Microbiol. Biotechnol.">
        <title>Biodiversity and physiological characteristics of Antarctic and Arctic lichens-associated bacteria.</title>
        <authorList>
            <person name="Lee Y.M."/>
            <person name="Kim E.H."/>
            <person name="Lee H.K."/>
            <person name="Hong S.G."/>
        </authorList>
    </citation>
    <scope>NUCLEOTIDE SEQUENCE [LARGE SCALE GENOMIC DNA]</scope>
    <source>
        <strain evidence="1 2">PAMC 26569</strain>
    </source>
</reference>
<dbReference type="EMBL" id="CP053708">
    <property type="protein sequence ID" value="QKE90812.1"/>
    <property type="molecule type" value="Genomic_DNA"/>
</dbReference>
<dbReference type="Gene3D" id="1.10.1660.10">
    <property type="match status" value="1"/>
</dbReference>
<evidence type="ECO:0008006" key="3">
    <source>
        <dbReference type="Google" id="ProtNLM"/>
    </source>
</evidence>
<evidence type="ECO:0000313" key="2">
    <source>
        <dbReference type="Proteomes" id="UP000500767"/>
    </source>
</evidence>
<keyword evidence="2" id="KW-1185">Reference proteome</keyword>
<proteinExistence type="predicted"/>
<dbReference type="Proteomes" id="UP000500767">
    <property type="component" value="Chromosome"/>
</dbReference>
<organism evidence="1 2">
    <name type="scientific">Lichenicola cladoniae</name>
    <dbReference type="NCBI Taxonomy" id="1484109"/>
    <lineage>
        <taxon>Bacteria</taxon>
        <taxon>Pseudomonadati</taxon>
        <taxon>Pseudomonadota</taxon>
        <taxon>Alphaproteobacteria</taxon>
        <taxon>Acetobacterales</taxon>
        <taxon>Acetobacteraceae</taxon>
        <taxon>Lichenicola</taxon>
    </lineage>
</organism>
<evidence type="ECO:0000313" key="1">
    <source>
        <dbReference type="EMBL" id="QKE90812.1"/>
    </source>
</evidence>
<dbReference type="AlphaFoldDB" id="A0A6M8HR38"/>
<dbReference type="RefSeq" id="WP_171836308.1">
    <property type="nucleotide sequence ID" value="NZ_CP053708.1"/>
</dbReference>
<sequence>MITIETLCIRLARVSRTEVEGWIERAWVRPEGAPGHYLFHPIDEARAHLILELRDEMHINDEALPLVLSLLDQVYAARRHMRRVSDAIEAHADATVADELRRVLRDEMRQ</sequence>
<accession>A0A6M8HR38</accession>
<name>A0A6M8HR38_9PROT</name>